<evidence type="ECO:0000313" key="2">
    <source>
        <dbReference type="Proteomes" id="UP001165667"/>
    </source>
</evidence>
<evidence type="ECO:0000313" key="1">
    <source>
        <dbReference type="EMBL" id="MCW6510326.1"/>
    </source>
</evidence>
<protein>
    <submittedName>
        <fullName evidence="1">Uncharacterized protein</fullName>
    </submittedName>
</protein>
<proteinExistence type="predicted"/>
<sequence length="327" mass="35602">MGAEFTELEVLSYRQQLPLFPEIFNFQAVLPSSVAPFLVSPFSPDAKLAGGVATGAMIKLRLEIQKDGATFWVGAAVPEGTTDFSRCYIYFYPDTLPSDGGYKTFSGGTWTGLEKNYLQSLGAQMAAAKKMTLIVPYTTNASHNAKHNLFASLGVETLNDIMTAIQMEISRDPIAMAVGEAVKVQKRSLKAIGVASFSSGVNHLNRFVNNIGSSGLIREIIDFDGQHIRPGGRPLKPGSRSVHLTTPVLSGAVNWWITQNPHPLEAIKGSVPLDGSTRNPLAKPRGWIYIPSEAFSRVSADRTVGDETHDKIGRMMLWTMMLLSKLS</sequence>
<reference evidence="1" key="1">
    <citation type="submission" date="2022-05" db="EMBL/GenBank/DDBJ databases">
        <authorList>
            <person name="Pankratov T."/>
        </authorList>
    </citation>
    <scope>NUCLEOTIDE SEQUENCE</scope>
    <source>
        <strain evidence="1">BP6-180914</strain>
    </source>
</reference>
<keyword evidence="2" id="KW-1185">Reference proteome</keyword>
<comment type="caution">
    <text evidence="1">The sequence shown here is derived from an EMBL/GenBank/DDBJ whole genome shotgun (WGS) entry which is preliminary data.</text>
</comment>
<accession>A0AA41YXD6</accession>
<dbReference type="AlphaFoldDB" id="A0AA41YXD6"/>
<dbReference type="Proteomes" id="UP001165667">
    <property type="component" value="Unassembled WGS sequence"/>
</dbReference>
<gene>
    <name evidence="1" type="ORF">M8523_20110</name>
</gene>
<name>A0AA41YXD6_9HYPH</name>
<dbReference type="RefSeq" id="WP_282586695.1">
    <property type="nucleotide sequence ID" value="NZ_JAMOIM010000014.1"/>
</dbReference>
<organism evidence="1 2">
    <name type="scientific">Lichenifustis flavocetrariae</name>
    <dbReference type="NCBI Taxonomy" id="2949735"/>
    <lineage>
        <taxon>Bacteria</taxon>
        <taxon>Pseudomonadati</taxon>
        <taxon>Pseudomonadota</taxon>
        <taxon>Alphaproteobacteria</taxon>
        <taxon>Hyphomicrobiales</taxon>
        <taxon>Lichenihabitantaceae</taxon>
        <taxon>Lichenifustis</taxon>
    </lineage>
</organism>
<dbReference type="EMBL" id="JAMOIM010000014">
    <property type="protein sequence ID" value="MCW6510326.1"/>
    <property type="molecule type" value="Genomic_DNA"/>
</dbReference>